<sequence>MHCFRGRFYHDKHGHLVGRRYVNEILSSHMRGMRYPEYYDSTNRIFNIRSPQSNIRSSQKQYMSHM</sequence>
<gene>
    <name evidence="1" type="ORF">H5410_006223</name>
</gene>
<reference evidence="1 2" key="1">
    <citation type="submission" date="2020-09" db="EMBL/GenBank/DDBJ databases">
        <title>De no assembly of potato wild relative species, Solanum commersonii.</title>
        <authorList>
            <person name="Cho K."/>
        </authorList>
    </citation>
    <scope>NUCLEOTIDE SEQUENCE [LARGE SCALE GENOMIC DNA]</scope>
    <source>
        <strain evidence="1">LZ3.2</strain>
        <tissue evidence="1">Leaf</tissue>
    </source>
</reference>
<proteinExistence type="predicted"/>
<keyword evidence="2" id="KW-1185">Reference proteome</keyword>
<evidence type="ECO:0000313" key="1">
    <source>
        <dbReference type="EMBL" id="KAG5621005.1"/>
    </source>
</evidence>
<evidence type="ECO:0000313" key="2">
    <source>
        <dbReference type="Proteomes" id="UP000824120"/>
    </source>
</evidence>
<dbReference type="EMBL" id="JACXVP010000002">
    <property type="protein sequence ID" value="KAG5621005.1"/>
    <property type="molecule type" value="Genomic_DNA"/>
</dbReference>
<dbReference type="Proteomes" id="UP000824120">
    <property type="component" value="Chromosome 2"/>
</dbReference>
<dbReference type="AlphaFoldDB" id="A0A9J6A8R5"/>
<name>A0A9J6A8R5_SOLCO</name>
<organism evidence="1 2">
    <name type="scientific">Solanum commersonii</name>
    <name type="common">Commerson's wild potato</name>
    <name type="synonym">Commerson's nightshade</name>
    <dbReference type="NCBI Taxonomy" id="4109"/>
    <lineage>
        <taxon>Eukaryota</taxon>
        <taxon>Viridiplantae</taxon>
        <taxon>Streptophyta</taxon>
        <taxon>Embryophyta</taxon>
        <taxon>Tracheophyta</taxon>
        <taxon>Spermatophyta</taxon>
        <taxon>Magnoliopsida</taxon>
        <taxon>eudicotyledons</taxon>
        <taxon>Gunneridae</taxon>
        <taxon>Pentapetalae</taxon>
        <taxon>asterids</taxon>
        <taxon>lamiids</taxon>
        <taxon>Solanales</taxon>
        <taxon>Solanaceae</taxon>
        <taxon>Solanoideae</taxon>
        <taxon>Solaneae</taxon>
        <taxon>Solanum</taxon>
    </lineage>
</organism>
<comment type="caution">
    <text evidence="1">The sequence shown here is derived from an EMBL/GenBank/DDBJ whole genome shotgun (WGS) entry which is preliminary data.</text>
</comment>
<protein>
    <submittedName>
        <fullName evidence="1">Uncharacterized protein</fullName>
    </submittedName>
</protein>
<accession>A0A9J6A8R5</accession>